<dbReference type="InterPro" id="IPR011990">
    <property type="entry name" value="TPR-like_helical_dom_sf"/>
</dbReference>
<dbReference type="AlphaFoldDB" id="A0A840C1U3"/>
<dbReference type="EMBL" id="JACIEN010000001">
    <property type="protein sequence ID" value="MBB4016417.1"/>
    <property type="molecule type" value="Genomic_DNA"/>
</dbReference>
<dbReference type="GO" id="GO:0004016">
    <property type="term" value="F:adenylate cyclase activity"/>
    <property type="evidence" value="ECO:0007669"/>
    <property type="project" value="UniProtKB-EC"/>
</dbReference>
<reference evidence="1 2" key="1">
    <citation type="submission" date="2020-08" db="EMBL/GenBank/DDBJ databases">
        <title>Genomic Encyclopedia of Type Strains, Phase IV (KMG-IV): sequencing the most valuable type-strain genomes for metagenomic binning, comparative biology and taxonomic classification.</title>
        <authorList>
            <person name="Goeker M."/>
        </authorList>
    </citation>
    <scope>NUCLEOTIDE SEQUENCE [LARGE SCALE GENOMIC DNA]</scope>
    <source>
        <strain evidence="1 2">DSM 103737</strain>
    </source>
</reference>
<dbReference type="EC" id="4.6.1.1" evidence="1"/>
<keyword evidence="1" id="KW-0456">Lyase</keyword>
<keyword evidence="2" id="KW-1185">Reference proteome</keyword>
<organism evidence="1 2">
    <name type="scientific">Chelatococcus caeni</name>
    <dbReference type="NCBI Taxonomy" id="1348468"/>
    <lineage>
        <taxon>Bacteria</taxon>
        <taxon>Pseudomonadati</taxon>
        <taxon>Pseudomonadota</taxon>
        <taxon>Alphaproteobacteria</taxon>
        <taxon>Hyphomicrobiales</taxon>
        <taxon>Chelatococcaceae</taxon>
        <taxon>Chelatococcus</taxon>
    </lineage>
</organism>
<accession>A0A840C1U3</accession>
<dbReference type="SUPFAM" id="SSF48452">
    <property type="entry name" value="TPR-like"/>
    <property type="match status" value="1"/>
</dbReference>
<protein>
    <submittedName>
        <fullName evidence="1">Adenylate cyclase</fullName>
        <ecNumber evidence="1">4.6.1.1</ecNumber>
    </submittedName>
</protein>
<evidence type="ECO:0000313" key="1">
    <source>
        <dbReference type="EMBL" id="MBB4016417.1"/>
    </source>
</evidence>
<comment type="caution">
    <text evidence="1">The sequence shown here is derived from an EMBL/GenBank/DDBJ whole genome shotgun (WGS) entry which is preliminary data.</text>
</comment>
<gene>
    <name evidence="1" type="ORF">GGR16_001423</name>
</gene>
<proteinExistence type="predicted"/>
<dbReference type="RefSeq" id="WP_183316101.1">
    <property type="nucleotide sequence ID" value="NZ_JACIEN010000001.1"/>
</dbReference>
<dbReference type="Gene3D" id="1.25.40.10">
    <property type="entry name" value="Tetratricopeptide repeat domain"/>
    <property type="match status" value="1"/>
</dbReference>
<dbReference type="Proteomes" id="UP000577362">
    <property type="component" value="Unassembled WGS sequence"/>
</dbReference>
<name>A0A840C1U3_9HYPH</name>
<evidence type="ECO:0000313" key="2">
    <source>
        <dbReference type="Proteomes" id="UP000577362"/>
    </source>
</evidence>
<sequence length="593" mass="65695">MSETRPLAAEGGWNIRPSPDAVIAQLGRILASPEFKAPERAHKFLRYVVEESVAGRADRIKAFAIAVEVFGRDANFDAQNDPVVRIEAGRLRRALERYYLVAGQDDPVRIDIPKGGYAPVFVEQPRQGDETPAGSEPDGDVLPPSVAPARFSIRRLVDWRMALAIALAASVLGAVYLAVNREGPSAIAGGASPNMPVLIVRPFAELGAEADAALYAAGLTEEVLSQIARFREIRVLGSETSRSLPATADAAELNRRLGIRYVLEGGVRIFGGRLRVTSRVVDAETSQVLWSQTYDEDLRSSDIVQIEVDIANKVATAVAQPYGIIFRADEQRTARVPPDDLEAYRCTLRFYNYRAVLGTEEHASVRNCLERAVAHYPGYATAWAMLSYIYLDEDRFGFNWRNDAGGPIERSLEAAQRAVRLDPENVRALQALMMARFFNREAEESLRVGERALALNPNDTELLGEYGSRLAMAGHWQRGSELLEQALIRNPGNAGYYTGVLGLIAYMQGDDERAVTLIRRADMEKFPLYHVVAALIYARAGLTQEAAASRDQFLAMRPRFFDNLEDELIKRNYRPEDRRILTDAARAAGFPVP</sequence>